<feature type="transmembrane region" description="Helical" evidence="1">
    <location>
        <begin position="12"/>
        <end position="30"/>
    </location>
</feature>
<gene>
    <name evidence="2" type="ORF">COT42_01775</name>
</gene>
<evidence type="ECO:0000313" key="3">
    <source>
        <dbReference type="Proteomes" id="UP000231343"/>
    </source>
</evidence>
<evidence type="ECO:0000313" key="2">
    <source>
        <dbReference type="EMBL" id="PIS31128.1"/>
    </source>
</evidence>
<accession>A0A2H0Y0V3</accession>
<reference evidence="2 3" key="1">
    <citation type="submission" date="2017-09" db="EMBL/GenBank/DDBJ databases">
        <title>Depth-based differentiation of microbial function through sediment-hosted aquifers and enrichment of novel symbionts in the deep terrestrial subsurface.</title>
        <authorList>
            <person name="Probst A.J."/>
            <person name="Ladd B."/>
            <person name="Jarett J.K."/>
            <person name="Geller-Mcgrath D.E."/>
            <person name="Sieber C.M."/>
            <person name="Emerson J.B."/>
            <person name="Anantharaman K."/>
            <person name="Thomas B.C."/>
            <person name="Malmstrom R."/>
            <person name="Stieglmeier M."/>
            <person name="Klingl A."/>
            <person name="Woyke T."/>
            <person name="Ryan C.M."/>
            <person name="Banfield J.F."/>
        </authorList>
    </citation>
    <scope>NUCLEOTIDE SEQUENCE [LARGE SCALE GENOMIC DNA]</scope>
    <source>
        <strain evidence="2">CG08_land_8_20_14_0_20_45_16</strain>
    </source>
</reference>
<dbReference type="Proteomes" id="UP000231343">
    <property type="component" value="Unassembled WGS sequence"/>
</dbReference>
<feature type="transmembrane region" description="Helical" evidence="1">
    <location>
        <begin position="42"/>
        <end position="60"/>
    </location>
</feature>
<keyword evidence="1" id="KW-0472">Membrane</keyword>
<sequence>MKLNSIIRRIRFAVAICLCVIVGLAILLMLKNSGLNFTQLESSIIVGLPAMVGILTTFAIL</sequence>
<name>A0A2H0Y0V3_UNCSA</name>
<organism evidence="2 3">
    <name type="scientific">Candidatus Saganbacteria bacterium CG08_land_8_20_14_0_20_45_16</name>
    <dbReference type="NCBI Taxonomy" id="2014293"/>
    <lineage>
        <taxon>Bacteria</taxon>
        <taxon>Bacillati</taxon>
        <taxon>Saganbacteria</taxon>
    </lineage>
</organism>
<keyword evidence="1" id="KW-1133">Transmembrane helix</keyword>
<dbReference type="EMBL" id="PEYM01000036">
    <property type="protein sequence ID" value="PIS31128.1"/>
    <property type="molecule type" value="Genomic_DNA"/>
</dbReference>
<keyword evidence="1" id="KW-0812">Transmembrane</keyword>
<evidence type="ECO:0000256" key="1">
    <source>
        <dbReference type="SAM" id="Phobius"/>
    </source>
</evidence>
<protein>
    <submittedName>
        <fullName evidence="2">Uncharacterized protein</fullName>
    </submittedName>
</protein>
<proteinExistence type="predicted"/>
<comment type="caution">
    <text evidence="2">The sequence shown here is derived from an EMBL/GenBank/DDBJ whole genome shotgun (WGS) entry which is preliminary data.</text>
</comment>
<dbReference type="AlphaFoldDB" id="A0A2H0Y0V3"/>